<evidence type="ECO:0000313" key="1">
    <source>
        <dbReference type="EMBL" id="KER20181.1"/>
    </source>
</evidence>
<dbReference type="CTD" id="20325386"/>
<keyword evidence="2" id="KW-1185">Reference proteome</keyword>
<proteinExistence type="predicted"/>
<gene>
    <name evidence="1" type="ORF">T265_11218</name>
</gene>
<accession>A0A074YZJ9</accession>
<organism evidence="1 2">
    <name type="scientific">Opisthorchis viverrini</name>
    <name type="common">Southeast Asian liver fluke</name>
    <dbReference type="NCBI Taxonomy" id="6198"/>
    <lineage>
        <taxon>Eukaryota</taxon>
        <taxon>Metazoa</taxon>
        <taxon>Spiralia</taxon>
        <taxon>Lophotrochozoa</taxon>
        <taxon>Platyhelminthes</taxon>
        <taxon>Trematoda</taxon>
        <taxon>Digenea</taxon>
        <taxon>Opisthorchiida</taxon>
        <taxon>Opisthorchiata</taxon>
        <taxon>Opisthorchiidae</taxon>
        <taxon>Opisthorchis</taxon>
    </lineage>
</organism>
<dbReference type="RefSeq" id="XP_009176080.1">
    <property type="nucleotide sequence ID" value="XM_009177816.1"/>
</dbReference>
<evidence type="ECO:0000313" key="2">
    <source>
        <dbReference type="Proteomes" id="UP000054324"/>
    </source>
</evidence>
<dbReference type="GeneID" id="20325386"/>
<dbReference type="STRING" id="6198.A0A074YZJ9"/>
<reference evidence="1 2" key="1">
    <citation type="submission" date="2013-11" db="EMBL/GenBank/DDBJ databases">
        <title>Opisthorchis viverrini - life in the bile duct.</title>
        <authorList>
            <person name="Young N.D."/>
            <person name="Nagarajan N."/>
            <person name="Lin S.J."/>
            <person name="Korhonen P.K."/>
            <person name="Jex A.R."/>
            <person name="Hall R.S."/>
            <person name="Safavi-Hemami H."/>
            <person name="Kaewkong W."/>
            <person name="Bertrand D."/>
            <person name="Gao S."/>
            <person name="Seet Q."/>
            <person name="Wongkham S."/>
            <person name="Teh B.T."/>
            <person name="Wongkham C."/>
            <person name="Intapan P.M."/>
            <person name="Maleewong W."/>
            <person name="Yang X."/>
            <person name="Hu M."/>
            <person name="Wang Z."/>
            <person name="Hofmann A."/>
            <person name="Sternberg P.W."/>
            <person name="Tan P."/>
            <person name="Wang J."/>
            <person name="Gasser R.B."/>
        </authorList>
    </citation>
    <scope>NUCLEOTIDE SEQUENCE [LARGE SCALE GENOMIC DNA]</scope>
</reference>
<dbReference type="KEGG" id="ovi:T265_11218"/>
<name>A0A074YZJ9_OPIVI</name>
<protein>
    <submittedName>
        <fullName evidence="1">Uncharacterized protein</fullName>
    </submittedName>
</protein>
<dbReference type="AlphaFoldDB" id="A0A074YZJ9"/>
<dbReference type="Proteomes" id="UP000054324">
    <property type="component" value="Unassembled WGS sequence"/>
</dbReference>
<dbReference type="EMBL" id="KL597083">
    <property type="protein sequence ID" value="KER20181.1"/>
    <property type="molecule type" value="Genomic_DNA"/>
</dbReference>
<sequence>MTYQKNQRLYRWNLQKQLCFEECAITLSNFVGRDRALFASHAKCLRAFVQECFIRKPVSLRNLTSLKRNQCMLPSTYDLSAVTLASGRPRQISLRGGMPAEIICQPSDMLNPKG</sequence>